<dbReference type="EMBL" id="BARS01027441">
    <property type="protein sequence ID" value="GAG11924.1"/>
    <property type="molecule type" value="Genomic_DNA"/>
</dbReference>
<name>X0V1E8_9ZZZZ</name>
<comment type="caution">
    <text evidence="1">The sequence shown here is derived from an EMBL/GenBank/DDBJ whole genome shotgun (WGS) entry which is preliminary data.</text>
</comment>
<dbReference type="AlphaFoldDB" id="X0V1E8"/>
<evidence type="ECO:0000313" key="1">
    <source>
        <dbReference type="EMBL" id="GAG11924.1"/>
    </source>
</evidence>
<dbReference type="InterPro" id="IPR023162">
    <property type="entry name" value="Apc36109-like_dom_sf"/>
</dbReference>
<protein>
    <recommendedName>
        <fullName evidence="2">DUF1871 domain-containing protein</fullName>
    </recommendedName>
</protein>
<proteinExistence type="predicted"/>
<organism evidence="1">
    <name type="scientific">marine sediment metagenome</name>
    <dbReference type="NCBI Taxonomy" id="412755"/>
    <lineage>
        <taxon>unclassified sequences</taxon>
        <taxon>metagenomes</taxon>
        <taxon>ecological metagenomes</taxon>
    </lineage>
</organism>
<accession>X0V1E8</accession>
<evidence type="ECO:0008006" key="2">
    <source>
        <dbReference type="Google" id="ProtNLM"/>
    </source>
</evidence>
<gene>
    <name evidence="1" type="ORF">S01H1_43108</name>
</gene>
<dbReference type="Gene3D" id="1.10.340.20">
    <property type="entry name" value="Apc36109-like domain"/>
    <property type="match status" value="1"/>
</dbReference>
<reference evidence="1" key="1">
    <citation type="journal article" date="2014" name="Front. Microbiol.">
        <title>High frequency of phylogenetically diverse reductive dehalogenase-homologous genes in deep subseafloor sedimentary metagenomes.</title>
        <authorList>
            <person name="Kawai M."/>
            <person name="Futagami T."/>
            <person name="Toyoda A."/>
            <person name="Takaki Y."/>
            <person name="Nishi S."/>
            <person name="Hori S."/>
            <person name="Arai W."/>
            <person name="Tsubouchi T."/>
            <person name="Morono Y."/>
            <person name="Uchiyama I."/>
            <person name="Ito T."/>
            <person name="Fujiyama A."/>
            <person name="Inagaki F."/>
            <person name="Takami H."/>
        </authorList>
    </citation>
    <scope>NUCLEOTIDE SEQUENCE</scope>
    <source>
        <strain evidence="1">Expedition CK06-06</strain>
    </source>
</reference>
<sequence length="99" mass="11765">MDRKERQKKLQTFKSDERRIRQILNDWDPIAGSPDDEYDYLVHRLMLTLHKGEETTESISSLISYELTHHFGFEESKNKIDAISEEIVGWWVPQKTSEL</sequence>